<dbReference type="AlphaFoldDB" id="A0AAQ1MB39"/>
<protein>
    <submittedName>
        <fullName evidence="1">5-nitroimidazole antibiotic resistance protein</fullName>
    </submittedName>
</protein>
<dbReference type="PANTHER" id="PTHR34071">
    <property type="entry name" value="5-NITROIMIDAZOLE ANTIBIOTICS RESISTANCE PROTEIN, NIMA-FAMILY-RELATED PROTEIN-RELATED"/>
    <property type="match status" value="1"/>
</dbReference>
<sequence length="161" mass="18412">MAREMRRQRQALSREGCEAVLRRGTSGVLAVAGEDGYPYAVPLSYVFDGERIYFHCAPVGQKLDAIAREERVSFCVIDQDRVVPQEYTTYFRSAIAFGRARVLREEGEKRAALERLAAKYSPQQPEGRRREIERLFDQVCAVELRIERLSGKEAIELVEGR</sequence>
<dbReference type="Proteomes" id="UP000474718">
    <property type="component" value="Unassembled WGS sequence"/>
</dbReference>
<evidence type="ECO:0000313" key="1">
    <source>
        <dbReference type="EMBL" id="MZL68636.1"/>
    </source>
</evidence>
<dbReference type="RefSeq" id="WP_044991939.1">
    <property type="nucleotide sequence ID" value="NZ_FQVY01000001.1"/>
</dbReference>
<accession>A0AAQ1MB39</accession>
<dbReference type="Proteomes" id="UP000184089">
    <property type="component" value="Unassembled WGS sequence"/>
</dbReference>
<dbReference type="EMBL" id="FQVY01000001">
    <property type="protein sequence ID" value="SHF67369.1"/>
    <property type="molecule type" value="Genomic_DNA"/>
</dbReference>
<organism evidence="2 3">
    <name type="scientific">Bittarella massiliensis</name>
    <name type="common">ex Durand et al. 2017</name>
    <dbReference type="NCBI Taxonomy" id="1720313"/>
    <lineage>
        <taxon>Bacteria</taxon>
        <taxon>Bacillati</taxon>
        <taxon>Bacillota</taxon>
        <taxon>Clostridia</taxon>
        <taxon>Eubacteriales</taxon>
        <taxon>Oscillospiraceae</taxon>
        <taxon>Bittarella (ex Durand et al. 2017)</taxon>
    </lineage>
</organism>
<dbReference type="PANTHER" id="PTHR34071:SF2">
    <property type="entry name" value="FLAVIN-NUCLEOTIDE-BINDING PROTEIN"/>
    <property type="match status" value="1"/>
</dbReference>
<reference evidence="1 4" key="3">
    <citation type="journal article" date="2019" name="Nat. Med.">
        <title>A library of human gut bacterial isolates paired with longitudinal multiomics data enables mechanistic microbiome research.</title>
        <authorList>
            <person name="Poyet M."/>
            <person name="Groussin M."/>
            <person name="Gibbons S.M."/>
            <person name="Avila-Pacheco J."/>
            <person name="Jiang X."/>
            <person name="Kearney S.M."/>
            <person name="Perrotta A.R."/>
            <person name="Berdy B."/>
            <person name="Zhao S."/>
            <person name="Lieberman T.D."/>
            <person name="Swanson P.K."/>
            <person name="Smith M."/>
            <person name="Roesemann S."/>
            <person name="Alexander J.E."/>
            <person name="Rich S.A."/>
            <person name="Livny J."/>
            <person name="Vlamakis H."/>
            <person name="Clish C."/>
            <person name="Bullock K."/>
            <person name="Deik A."/>
            <person name="Scott J."/>
            <person name="Pierce K.A."/>
            <person name="Xavier R.J."/>
            <person name="Alm E.J."/>
        </authorList>
    </citation>
    <scope>NUCLEOTIDE SEQUENCE [LARGE SCALE GENOMIC DNA]</scope>
    <source>
        <strain evidence="1 4">BIOML-A2</strain>
    </source>
</reference>
<evidence type="ECO:0000313" key="2">
    <source>
        <dbReference type="EMBL" id="SHF67369.1"/>
    </source>
</evidence>
<dbReference type="InterPro" id="IPR024747">
    <property type="entry name" value="Pyridox_Oxase-rel"/>
</dbReference>
<gene>
    <name evidence="1" type="ORF">GT747_02440</name>
    <name evidence="2" type="ORF">SAMN05444424_0287</name>
</gene>
<dbReference type="EMBL" id="WWVX01000001">
    <property type="protein sequence ID" value="MZL68636.1"/>
    <property type="molecule type" value="Genomic_DNA"/>
</dbReference>
<dbReference type="Gene3D" id="2.30.110.10">
    <property type="entry name" value="Electron Transport, Fmn-binding Protein, Chain A"/>
    <property type="match status" value="1"/>
</dbReference>
<keyword evidence="4" id="KW-1185">Reference proteome</keyword>
<dbReference type="Pfam" id="PF12900">
    <property type="entry name" value="Pyridox_ox_2"/>
    <property type="match status" value="1"/>
</dbReference>
<evidence type="ECO:0000313" key="3">
    <source>
        <dbReference type="Proteomes" id="UP000184089"/>
    </source>
</evidence>
<dbReference type="SUPFAM" id="SSF50475">
    <property type="entry name" value="FMN-binding split barrel"/>
    <property type="match status" value="1"/>
</dbReference>
<comment type="caution">
    <text evidence="2">The sequence shown here is derived from an EMBL/GenBank/DDBJ whole genome shotgun (WGS) entry which is preliminary data.</text>
</comment>
<proteinExistence type="predicted"/>
<dbReference type="InterPro" id="IPR012349">
    <property type="entry name" value="Split_barrel_FMN-bd"/>
</dbReference>
<reference evidence="3" key="2">
    <citation type="submission" date="2016-11" db="EMBL/GenBank/DDBJ databases">
        <authorList>
            <person name="Jaros S."/>
            <person name="Januszkiewicz K."/>
            <person name="Wedrychowicz H."/>
        </authorList>
    </citation>
    <scope>NUCLEOTIDE SEQUENCE [LARGE SCALE GENOMIC DNA]</scope>
    <source>
        <strain evidence="3">DSM 4029</strain>
    </source>
</reference>
<name>A0AAQ1MB39_9FIRM</name>
<reference evidence="2" key="1">
    <citation type="submission" date="2016-11" db="EMBL/GenBank/DDBJ databases">
        <authorList>
            <person name="Varghese N."/>
            <person name="Submissions S."/>
        </authorList>
    </citation>
    <scope>NUCLEOTIDE SEQUENCE</scope>
    <source>
        <strain evidence="2">DSM 4029</strain>
    </source>
</reference>
<evidence type="ECO:0000313" key="4">
    <source>
        <dbReference type="Proteomes" id="UP000474718"/>
    </source>
</evidence>